<protein>
    <submittedName>
        <fullName evidence="2">EAL domain, c-di-GMP-specific phosphodiesterase class I (Or its enzymatically inactive variant)</fullName>
    </submittedName>
</protein>
<dbReference type="STRING" id="1122204.SAMN05421781_0877"/>
<dbReference type="PROSITE" id="PS50883">
    <property type="entry name" value="EAL"/>
    <property type="match status" value="1"/>
</dbReference>
<dbReference type="PANTHER" id="PTHR33121:SF76">
    <property type="entry name" value="SIGNALING PROTEIN"/>
    <property type="match status" value="1"/>
</dbReference>
<dbReference type="EMBL" id="FNNC01000001">
    <property type="protein sequence ID" value="SDW21840.1"/>
    <property type="molecule type" value="Genomic_DNA"/>
</dbReference>
<dbReference type="RefSeq" id="WP_091611633.1">
    <property type="nucleotide sequence ID" value="NZ_FNNC01000001.1"/>
</dbReference>
<dbReference type="GO" id="GO:0071111">
    <property type="term" value="F:cyclic-guanylate-specific phosphodiesterase activity"/>
    <property type="evidence" value="ECO:0007669"/>
    <property type="project" value="InterPro"/>
</dbReference>
<organism evidence="2 3">
    <name type="scientific">Marinococcus luteus</name>
    <dbReference type="NCBI Taxonomy" id="1122204"/>
    <lineage>
        <taxon>Bacteria</taxon>
        <taxon>Bacillati</taxon>
        <taxon>Bacillota</taxon>
        <taxon>Bacilli</taxon>
        <taxon>Bacillales</taxon>
        <taxon>Bacillaceae</taxon>
        <taxon>Marinococcus</taxon>
    </lineage>
</organism>
<evidence type="ECO:0000313" key="2">
    <source>
        <dbReference type="EMBL" id="SDW21840.1"/>
    </source>
</evidence>
<evidence type="ECO:0000259" key="1">
    <source>
        <dbReference type="PROSITE" id="PS50883"/>
    </source>
</evidence>
<dbReference type="PANTHER" id="PTHR33121">
    <property type="entry name" value="CYCLIC DI-GMP PHOSPHODIESTERASE PDEF"/>
    <property type="match status" value="1"/>
</dbReference>
<dbReference type="Pfam" id="PF00563">
    <property type="entry name" value="EAL"/>
    <property type="match status" value="1"/>
</dbReference>
<sequence>MKNGCDVCMPGHQGYTFIFENDQSPALLHPYFSEYGENQWQEVNNHMVWMDETIAFALLDYLEVHYNPEEIFIFPAKKSNPLENEANRQPLRSLNAYKEAGWIDNIIDQEQIQSHYQPIVRPENGSYAIIGHEMLSRGKAADGSTIAPFFLLEAARTRHRLFALDRACRIVSVKNAALIKDKLIFINFIPTAIYVPEHCLSTTIRLINEMGISPGNVVFEVVESDEVQDVDHLKRILNYYRKNGFKYALDDVGTGANDLKKLSYLEPDIVKLAREYSDGVSRDPKKRKVAASLLQVAAHTGSQPLAEGVEHKEDADYLADMGYELFQGYYFAKPQEQPLDSLPHTVNTNH</sequence>
<proteinExistence type="predicted"/>
<dbReference type="InterPro" id="IPR035919">
    <property type="entry name" value="EAL_sf"/>
</dbReference>
<feature type="domain" description="EAL" evidence="1">
    <location>
        <begin position="96"/>
        <end position="348"/>
    </location>
</feature>
<dbReference type="OrthoDB" id="581425at2"/>
<dbReference type="CDD" id="cd01948">
    <property type="entry name" value="EAL"/>
    <property type="match status" value="1"/>
</dbReference>
<dbReference type="Proteomes" id="UP000199488">
    <property type="component" value="Unassembled WGS sequence"/>
</dbReference>
<name>A0A1H2RRR7_9BACI</name>
<reference evidence="2 3" key="1">
    <citation type="submission" date="2016-10" db="EMBL/GenBank/DDBJ databases">
        <authorList>
            <person name="de Groot N.N."/>
        </authorList>
    </citation>
    <scope>NUCLEOTIDE SEQUENCE [LARGE SCALE GENOMIC DNA]</scope>
    <source>
        <strain evidence="2 3">DSM 23126</strain>
    </source>
</reference>
<dbReference type="InterPro" id="IPR001633">
    <property type="entry name" value="EAL_dom"/>
</dbReference>
<dbReference type="InterPro" id="IPR050706">
    <property type="entry name" value="Cyclic-di-GMP_PDE-like"/>
</dbReference>
<dbReference type="SMART" id="SM00052">
    <property type="entry name" value="EAL"/>
    <property type="match status" value="1"/>
</dbReference>
<dbReference type="Gene3D" id="3.20.20.450">
    <property type="entry name" value="EAL domain"/>
    <property type="match status" value="1"/>
</dbReference>
<gene>
    <name evidence="2" type="ORF">SAMN05421781_0877</name>
</gene>
<dbReference type="SUPFAM" id="SSF141868">
    <property type="entry name" value="EAL domain-like"/>
    <property type="match status" value="1"/>
</dbReference>
<dbReference type="AlphaFoldDB" id="A0A1H2RRR7"/>
<evidence type="ECO:0000313" key="3">
    <source>
        <dbReference type="Proteomes" id="UP000199488"/>
    </source>
</evidence>
<accession>A0A1H2RRR7</accession>
<keyword evidence="3" id="KW-1185">Reference proteome</keyword>